<evidence type="ECO:0008006" key="4">
    <source>
        <dbReference type="Google" id="ProtNLM"/>
    </source>
</evidence>
<comment type="caution">
    <text evidence="2">The sequence shown here is derived from an EMBL/GenBank/DDBJ whole genome shotgun (WGS) entry which is preliminary data.</text>
</comment>
<sequence length="248" mass="23737">MTFPIVAVLALLVTERPARGADPCGFPEECASGFCVGGVCCDTACTGLCEACTAAAKGSGEDGFCGPAKEGTVCKKAYCDDALAFVSASLCDAAGSCVDPTTPPESCIHDDPCKIDLCGDNGCEVVVKFDGTECGAGMTCQDGMCAGGGASSSSSSSTSGSGGAGGSGGGSGGAGGSGGGSGGAGGSGGVGGDPYPPIRDTGCGCRLTETSPLGGAAALVMAALALLGRTRKLRTGTTSRPRPRSPRS</sequence>
<evidence type="ECO:0000256" key="1">
    <source>
        <dbReference type="SAM" id="MobiDB-lite"/>
    </source>
</evidence>
<dbReference type="Proteomes" id="UP001151081">
    <property type="component" value="Unassembled WGS sequence"/>
</dbReference>
<dbReference type="AlphaFoldDB" id="A0A9X3XEV5"/>
<feature type="compositionally biased region" description="Gly residues" evidence="1">
    <location>
        <begin position="160"/>
        <end position="192"/>
    </location>
</feature>
<feature type="region of interest" description="Disordered" evidence="1">
    <location>
        <begin position="156"/>
        <end position="195"/>
    </location>
</feature>
<proteinExistence type="predicted"/>
<reference evidence="2 3" key="1">
    <citation type="submission" date="2021-04" db="EMBL/GenBank/DDBJ databases">
        <title>Genome analysis of Polyangium sp.</title>
        <authorList>
            <person name="Li Y."/>
            <person name="Wang J."/>
        </authorList>
    </citation>
    <scope>NUCLEOTIDE SEQUENCE [LARGE SCALE GENOMIC DNA]</scope>
    <source>
        <strain evidence="2 3">SDU14</strain>
    </source>
</reference>
<dbReference type="RefSeq" id="WP_272427500.1">
    <property type="nucleotide sequence ID" value="NZ_JAGTJJ010000092.1"/>
</dbReference>
<dbReference type="InterPro" id="IPR024038">
    <property type="entry name" value="MYXO-CTERM"/>
</dbReference>
<protein>
    <recommendedName>
        <fullName evidence="4">Disintegrin domain-containing protein</fullName>
    </recommendedName>
</protein>
<dbReference type="EMBL" id="JAGTJJ010000092">
    <property type="protein sequence ID" value="MDC3989027.1"/>
    <property type="molecule type" value="Genomic_DNA"/>
</dbReference>
<gene>
    <name evidence="2" type="ORF">KEG57_51650</name>
</gene>
<organism evidence="2 3">
    <name type="scientific">Polyangium jinanense</name>
    <dbReference type="NCBI Taxonomy" id="2829994"/>
    <lineage>
        <taxon>Bacteria</taxon>
        <taxon>Pseudomonadati</taxon>
        <taxon>Myxococcota</taxon>
        <taxon>Polyangia</taxon>
        <taxon>Polyangiales</taxon>
        <taxon>Polyangiaceae</taxon>
        <taxon>Polyangium</taxon>
    </lineage>
</organism>
<dbReference type="NCBIfam" id="TIGR03901">
    <property type="entry name" value="MYXO-CTERM"/>
    <property type="match status" value="1"/>
</dbReference>
<name>A0A9X3XEV5_9BACT</name>
<evidence type="ECO:0000313" key="3">
    <source>
        <dbReference type="Proteomes" id="UP001151081"/>
    </source>
</evidence>
<feature type="region of interest" description="Disordered" evidence="1">
    <location>
        <begin position="229"/>
        <end position="248"/>
    </location>
</feature>
<evidence type="ECO:0000313" key="2">
    <source>
        <dbReference type="EMBL" id="MDC3989027.1"/>
    </source>
</evidence>
<keyword evidence="3" id="KW-1185">Reference proteome</keyword>
<accession>A0A9X3XEV5</accession>